<dbReference type="InterPro" id="IPR011332">
    <property type="entry name" value="Ribosomal_zn-bd"/>
</dbReference>
<dbReference type="FunFam" id="1.20.5.640:FF:000001">
    <property type="entry name" value="50S ribosomal protein L32"/>
    <property type="match status" value="1"/>
</dbReference>
<dbReference type="GO" id="GO:0006412">
    <property type="term" value="P:translation"/>
    <property type="evidence" value="ECO:0007669"/>
    <property type="project" value="UniProtKB-UniRule"/>
</dbReference>
<dbReference type="GO" id="GO:0003735">
    <property type="term" value="F:structural constituent of ribosome"/>
    <property type="evidence" value="ECO:0007669"/>
    <property type="project" value="InterPro"/>
</dbReference>
<evidence type="ECO:0000256" key="5">
    <source>
        <dbReference type="HAMAP-Rule" id="MF_00340"/>
    </source>
</evidence>
<dbReference type="Proteomes" id="UP000006875">
    <property type="component" value="Chromosome"/>
</dbReference>
<dbReference type="STRING" id="572544.Ilyop_1513"/>
<protein>
    <recommendedName>
        <fullName evidence="4 5">Large ribosomal subunit protein bL32</fullName>
    </recommendedName>
</protein>
<keyword evidence="7" id="KW-1185">Reference proteome</keyword>
<dbReference type="HAMAP" id="MF_00340">
    <property type="entry name" value="Ribosomal_bL32"/>
    <property type="match status" value="1"/>
</dbReference>
<dbReference type="HOGENOM" id="CLU_129084_1_3_0"/>
<comment type="similarity">
    <text evidence="1 5">Belongs to the bacterial ribosomal protein bL32 family.</text>
</comment>
<dbReference type="SUPFAM" id="SSF57829">
    <property type="entry name" value="Zn-binding ribosomal proteins"/>
    <property type="match status" value="1"/>
</dbReference>
<dbReference type="OrthoDB" id="9812874at2"/>
<evidence type="ECO:0000313" key="7">
    <source>
        <dbReference type="Proteomes" id="UP000006875"/>
    </source>
</evidence>
<dbReference type="eggNOG" id="COG0333">
    <property type="taxonomic scope" value="Bacteria"/>
</dbReference>
<gene>
    <name evidence="5" type="primary">rpmF</name>
    <name evidence="6" type="ordered locus">Ilyop_1513</name>
</gene>
<dbReference type="PANTHER" id="PTHR35534">
    <property type="entry name" value="50S RIBOSOMAL PROTEIN L32"/>
    <property type="match status" value="1"/>
</dbReference>
<dbReference type="EMBL" id="CP002281">
    <property type="protein sequence ID" value="ADO83293.1"/>
    <property type="molecule type" value="Genomic_DNA"/>
</dbReference>
<dbReference type="Gene3D" id="1.20.5.640">
    <property type="entry name" value="Single helix bin"/>
    <property type="match status" value="1"/>
</dbReference>
<keyword evidence="2 5" id="KW-0689">Ribosomal protein</keyword>
<dbReference type="Pfam" id="PF01783">
    <property type="entry name" value="Ribosomal_L32p"/>
    <property type="match status" value="1"/>
</dbReference>
<dbReference type="KEGG" id="ipo:Ilyop_1513"/>
<evidence type="ECO:0000256" key="2">
    <source>
        <dbReference type="ARBA" id="ARBA00022980"/>
    </source>
</evidence>
<dbReference type="InterPro" id="IPR002677">
    <property type="entry name" value="Ribosomal_bL32"/>
</dbReference>
<evidence type="ECO:0000256" key="1">
    <source>
        <dbReference type="ARBA" id="ARBA00008560"/>
    </source>
</evidence>
<dbReference type="GO" id="GO:0015934">
    <property type="term" value="C:large ribosomal subunit"/>
    <property type="evidence" value="ECO:0007669"/>
    <property type="project" value="InterPro"/>
</dbReference>
<evidence type="ECO:0000256" key="3">
    <source>
        <dbReference type="ARBA" id="ARBA00023274"/>
    </source>
</evidence>
<evidence type="ECO:0000256" key="4">
    <source>
        <dbReference type="ARBA" id="ARBA00035178"/>
    </source>
</evidence>
<keyword evidence="3 5" id="KW-0687">Ribonucleoprotein</keyword>
<dbReference type="InterPro" id="IPR044957">
    <property type="entry name" value="Ribosomal_bL32_bact"/>
</dbReference>
<dbReference type="NCBIfam" id="TIGR01031">
    <property type="entry name" value="rpmF_bact"/>
    <property type="match status" value="1"/>
</dbReference>
<dbReference type="PANTHER" id="PTHR35534:SF1">
    <property type="entry name" value="LARGE RIBOSOMAL SUBUNIT PROTEIN BL32"/>
    <property type="match status" value="1"/>
</dbReference>
<proteinExistence type="inferred from homology"/>
<evidence type="ECO:0000313" key="6">
    <source>
        <dbReference type="EMBL" id="ADO83293.1"/>
    </source>
</evidence>
<reference evidence="6 7" key="1">
    <citation type="journal article" date="2010" name="Stand. Genomic Sci.">
        <title>Complete genome sequence of Ilyobacter polytropus type strain (CuHbu1).</title>
        <authorList>
            <person name="Sikorski J."/>
            <person name="Chertkov O."/>
            <person name="Lapidus A."/>
            <person name="Nolan M."/>
            <person name="Lucas S."/>
            <person name="Del Rio T.G."/>
            <person name="Tice H."/>
            <person name="Cheng J.F."/>
            <person name="Tapia R."/>
            <person name="Han C."/>
            <person name="Goodwin L."/>
            <person name="Pitluck S."/>
            <person name="Liolios K."/>
            <person name="Ivanova N."/>
            <person name="Mavromatis K."/>
            <person name="Mikhailova N."/>
            <person name="Pati A."/>
            <person name="Chen A."/>
            <person name="Palaniappan K."/>
            <person name="Land M."/>
            <person name="Hauser L."/>
            <person name="Chang Y.J."/>
            <person name="Jeffries C.D."/>
            <person name="Brambilla E."/>
            <person name="Yasawong M."/>
            <person name="Rohde M."/>
            <person name="Pukall R."/>
            <person name="Spring S."/>
            <person name="Goker M."/>
            <person name="Woyke T."/>
            <person name="Bristow J."/>
            <person name="Eisen J.A."/>
            <person name="Markowitz V."/>
            <person name="Hugenholtz P."/>
            <person name="Kyrpides N.C."/>
            <person name="Klenk H.P."/>
        </authorList>
    </citation>
    <scope>NUCLEOTIDE SEQUENCE [LARGE SCALE GENOMIC DNA]</scope>
    <source>
        <strain evidence="7">ATCC 51220 / DSM 2926 / LMG 16218 / CuHBu1</strain>
    </source>
</reference>
<organism evidence="6 7">
    <name type="scientific">Ilyobacter polytropus (strain ATCC 51220 / DSM 2926 / LMG 16218 / CuHBu1)</name>
    <dbReference type="NCBI Taxonomy" id="572544"/>
    <lineage>
        <taxon>Bacteria</taxon>
        <taxon>Fusobacteriati</taxon>
        <taxon>Fusobacteriota</taxon>
        <taxon>Fusobacteriia</taxon>
        <taxon>Fusobacteriales</taxon>
        <taxon>Fusobacteriaceae</taxon>
        <taxon>Ilyobacter</taxon>
    </lineage>
</organism>
<name>E3H862_ILYPC</name>
<dbReference type="RefSeq" id="WP_013387960.1">
    <property type="nucleotide sequence ID" value="NC_014632.1"/>
</dbReference>
<dbReference type="AlphaFoldDB" id="E3H862"/>
<sequence length="60" mass="6541">MAVPKKKTSKAKKNMRRAHDGLTVTGLATCDKCGAPRRPHRICLECGDYNGKQVLANTAE</sequence>
<accession>E3H862</accession>